<sequence length="943" mass="105749">MLRNLSVCPQDSMNLPPDKMKLLSQYDSEKKWELICDQERFQVKNPPSAYVGKIKSFYQDQGGVARRVSMTSDWWFKRRIQESTQVLRELEISLRTNHIGWAQEFLNEQNHGLDVLVDYLSHAQCDIPDGEAVENGGSISERGRGMDRSLEDLPKTTGRSLNSLANSRKMIRSSRLASQREDVHVCIMCLRAIMNYQSGFNLVMTHPRCVNEITLSLNNKNPRTKALVLELLAAVCLVRGGHDIIISAFDNFKEVSAEKKRFEKLMEYFQHDDSNIDFMVACMQFINIVVHSVENMNFRVHLQYEFTQLGLDTYLETLKNTESEKLQVQILAYLDNVFDVGTLLEDAENRGGILDHVDDLQEQNQQLTERLKECEREAEEKLSQLEKQFMQATKEIAILKVTKKKHFLILTEAAAECSPPVPPPPPGMVPPPPPPPPPPPLPNAAVPPPPPPPPPPPGPPVSGGPPPPPGAPPPPPPPGGGPPPPPGVPGVLGGTSRRPIKTKFQMPVLNWQALKPSQVSGTVFNELNDEQILEELNMDRFAEQFKTKAQGPAASLSTLKVKVAKQAPSKVSLLETNKAKNLAITLRKGGMSPQDICTAIETYDQQALSLDFLELLERFIPSEYELKLLQNYEREGRPLEDLSEEDQFMMRFGKIPRLAQRISTLTFMGNFPESIKRLQPQLDAIISASTSLKSSSKLKKILEIILAFGNYMNSSKRGAASGFRLQSLDLLLDTKSTDRSQTLLNFIVDMVQEKYPDLVSFHSELKFLDKAALVSLDSVVQDVRTLDRGMEVAQKEFLVQDDNPVLKEFNKVNGQVISFITKDAKAAQVYAEAVEYFGENPKTTQPSMFFPLFVRFIKAYKKKKLEQQSNEEKQQEAHPSPAKKEAAGPKVPAPMMPQMDFLAELKKRQVKQPVTDGAIEDIITGRKTGVSARTGELKEKRNK</sequence>
<dbReference type="Gene3D" id="1.20.58.2220">
    <property type="entry name" value="Formin, FH2 domain"/>
    <property type="match status" value="1"/>
</dbReference>
<dbReference type="PROSITE" id="PS51444">
    <property type="entry name" value="FH2"/>
    <property type="match status" value="1"/>
</dbReference>
<keyword evidence="2" id="KW-0175">Coiled coil</keyword>
<gene>
    <name evidence="6" type="primary">fmnl1a</name>
</gene>
<dbReference type="InterPro" id="IPR010472">
    <property type="entry name" value="FH3_dom"/>
</dbReference>
<dbReference type="GO" id="GO:0030866">
    <property type="term" value="P:cortical actin cytoskeleton organization"/>
    <property type="evidence" value="ECO:0007669"/>
    <property type="project" value="TreeGrafter"/>
</dbReference>
<feature type="region of interest" description="Disordered" evidence="3">
    <location>
        <begin position="865"/>
        <end position="943"/>
    </location>
</feature>
<feature type="coiled-coil region" evidence="2">
    <location>
        <begin position="357"/>
        <end position="402"/>
    </location>
</feature>
<dbReference type="InterPro" id="IPR016024">
    <property type="entry name" value="ARM-type_fold"/>
</dbReference>
<accession>A0AAY4D0S9</accession>
<dbReference type="FunFam" id="1.20.58.2220:FF:000001">
    <property type="entry name" value="Formin-like 1, isoform CRA_c"/>
    <property type="match status" value="1"/>
</dbReference>
<feature type="compositionally biased region" description="Basic and acidic residues" evidence="3">
    <location>
        <begin position="141"/>
        <end position="154"/>
    </location>
</feature>
<dbReference type="PROSITE" id="PS51232">
    <property type="entry name" value="GBD_FH3"/>
    <property type="match status" value="1"/>
</dbReference>
<dbReference type="InterPro" id="IPR043592">
    <property type="entry name" value="FMNL_animal"/>
</dbReference>
<evidence type="ECO:0000313" key="6">
    <source>
        <dbReference type="Ensembl" id="ENSDCDP00010039087.1"/>
    </source>
</evidence>
<evidence type="ECO:0000256" key="3">
    <source>
        <dbReference type="SAM" id="MobiDB-lite"/>
    </source>
</evidence>
<organism evidence="6 7">
    <name type="scientific">Denticeps clupeoides</name>
    <name type="common">denticle herring</name>
    <dbReference type="NCBI Taxonomy" id="299321"/>
    <lineage>
        <taxon>Eukaryota</taxon>
        <taxon>Metazoa</taxon>
        <taxon>Chordata</taxon>
        <taxon>Craniata</taxon>
        <taxon>Vertebrata</taxon>
        <taxon>Euteleostomi</taxon>
        <taxon>Actinopterygii</taxon>
        <taxon>Neopterygii</taxon>
        <taxon>Teleostei</taxon>
        <taxon>Clupei</taxon>
        <taxon>Clupeiformes</taxon>
        <taxon>Denticipitoidei</taxon>
        <taxon>Denticipitidae</taxon>
        <taxon>Denticeps</taxon>
    </lineage>
</organism>
<dbReference type="AlphaFoldDB" id="A0AAY4D0S9"/>
<dbReference type="GO" id="GO:0016477">
    <property type="term" value="P:cell migration"/>
    <property type="evidence" value="ECO:0007669"/>
    <property type="project" value="TreeGrafter"/>
</dbReference>
<dbReference type="GO" id="GO:0051015">
    <property type="term" value="F:actin filament binding"/>
    <property type="evidence" value="ECO:0007669"/>
    <property type="project" value="TreeGrafter"/>
</dbReference>
<evidence type="ECO:0000259" key="5">
    <source>
        <dbReference type="PROSITE" id="PS51444"/>
    </source>
</evidence>
<feature type="domain" description="FH2" evidence="5">
    <location>
        <begin position="496"/>
        <end position="886"/>
    </location>
</feature>
<comment type="similarity">
    <text evidence="1">Belongs to the formin homology family.</text>
</comment>
<feature type="compositionally biased region" description="Basic and acidic residues" evidence="3">
    <location>
        <begin position="870"/>
        <end position="887"/>
    </location>
</feature>
<evidence type="ECO:0000313" key="7">
    <source>
        <dbReference type="Proteomes" id="UP000694580"/>
    </source>
</evidence>
<dbReference type="GO" id="GO:0008017">
    <property type="term" value="F:microtubule binding"/>
    <property type="evidence" value="ECO:0007669"/>
    <property type="project" value="InterPro"/>
</dbReference>
<dbReference type="InterPro" id="IPR001265">
    <property type="entry name" value="Formin_Cappuccino_subfam"/>
</dbReference>
<dbReference type="Pfam" id="PF06367">
    <property type="entry name" value="Drf_FH3"/>
    <property type="match status" value="1"/>
</dbReference>
<dbReference type="Proteomes" id="UP000694580">
    <property type="component" value="Chromosome 7"/>
</dbReference>
<dbReference type="GO" id="GO:0005884">
    <property type="term" value="C:actin filament"/>
    <property type="evidence" value="ECO:0007669"/>
    <property type="project" value="InterPro"/>
</dbReference>
<evidence type="ECO:0000259" key="4">
    <source>
        <dbReference type="PROSITE" id="PS51232"/>
    </source>
</evidence>
<feature type="region of interest" description="Disordered" evidence="3">
    <location>
        <begin position="131"/>
        <end position="157"/>
    </location>
</feature>
<dbReference type="SMART" id="SM01140">
    <property type="entry name" value="Drf_GBD"/>
    <property type="match status" value="1"/>
</dbReference>
<dbReference type="SUPFAM" id="SSF48371">
    <property type="entry name" value="ARM repeat"/>
    <property type="match status" value="1"/>
</dbReference>
<evidence type="ECO:0000256" key="2">
    <source>
        <dbReference type="SAM" id="Coils"/>
    </source>
</evidence>
<feature type="domain" description="GBD/FH3" evidence="4">
    <location>
        <begin position="1"/>
        <end position="425"/>
    </location>
</feature>
<name>A0AAY4D0S9_9TELE</name>
<dbReference type="Gene3D" id="1.25.10.10">
    <property type="entry name" value="Leucine-rich Repeat Variant"/>
    <property type="match status" value="1"/>
</dbReference>
<dbReference type="SMART" id="SM01139">
    <property type="entry name" value="Drf_FH3"/>
    <property type="match status" value="1"/>
</dbReference>
<evidence type="ECO:0008006" key="8">
    <source>
        <dbReference type="Google" id="ProtNLM"/>
    </source>
</evidence>
<dbReference type="PRINTS" id="PR00828">
    <property type="entry name" value="FORMIN"/>
</dbReference>
<dbReference type="GO" id="GO:0005829">
    <property type="term" value="C:cytosol"/>
    <property type="evidence" value="ECO:0007669"/>
    <property type="project" value="TreeGrafter"/>
</dbReference>
<dbReference type="GO" id="GO:0008360">
    <property type="term" value="P:regulation of cell shape"/>
    <property type="evidence" value="ECO:0007669"/>
    <property type="project" value="TreeGrafter"/>
</dbReference>
<dbReference type="InterPro" id="IPR042201">
    <property type="entry name" value="FH2_Formin_sf"/>
</dbReference>
<reference evidence="6" key="3">
    <citation type="submission" date="2025-09" db="UniProtKB">
        <authorList>
            <consortium name="Ensembl"/>
        </authorList>
    </citation>
    <scope>IDENTIFICATION</scope>
</reference>
<dbReference type="Ensembl" id="ENSDCDT00010048825.1">
    <property type="protein sequence ID" value="ENSDCDP00010039087.1"/>
    <property type="gene ID" value="ENSDCDG00010025075.1"/>
</dbReference>
<reference evidence="6 7" key="1">
    <citation type="submission" date="2020-06" db="EMBL/GenBank/DDBJ databases">
        <authorList>
            <consortium name="Wellcome Sanger Institute Data Sharing"/>
        </authorList>
    </citation>
    <scope>NUCLEOTIDE SEQUENCE [LARGE SCALE GENOMIC DNA]</scope>
</reference>
<dbReference type="GeneTree" id="ENSGT00940000156292"/>
<feature type="compositionally biased region" description="Pro residues" evidence="3">
    <location>
        <begin position="419"/>
        <end position="488"/>
    </location>
</feature>
<dbReference type="Pfam" id="PF02181">
    <property type="entry name" value="FH2"/>
    <property type="match status" value="1"/>
</dbReference>
<dbReference type="InterPro" id="IPR015425">
    <property type="entry name" value="FH2_Formin"/>
</dbReference>
<dbReference type="GO" id="GO:0045010">
    <property type="term" value="P:actin nucleation"/>
    <property type="evidence" value="ECO:0007669"/>
    <property type="project" value="InterPro"/>
</dbReference>
<dbReference type="Pfam" id="PF06371">
    <property type="entry name" value="Drf_GBD"/>
    <property type="match status" value="2"/>
</dbReference>
<dbReference type="InterPro" id="IPR011989">
    <property type="entry name" value="ARM-like"/>
</dbReference>
<dbReference type="PANTHER" id="PTHR45857">
    <property type="entry name" value="FORMIN-LIKE PROTEIN"/>
    <property type="match status" value="1"/>
</dbReference>
<dbReference type="GO" id="GO:0031267">
    <property type="term" value="F:small GTPase binding"/>
    <property type="evidence" value="ECO:0007669"/>
    <property type="project" value="InterPro"/>
</dbReference>
<dbReference type="SUPFAM" id="SSF101447">
    <property type="entry name" value="Formin homology 2 domain (FH2 domain)"/>
    <property type="match status" value="1"/>
</dbReference>
<dbReference type="InterPro" id="IPR010473">
    <property type="entry name" value="GTPase-bd"/>
</dbReference>
<evidence type="ECO:0000256" key="1">
    <source>
        <dbReference type="ARBA" id="ARBA00023449"/>
    </source>
</evidence>
<dbReference type="PANTHER" id="PTHR45857:SF2">
    <property type="entry name" value="FORMIN-LIKE PROTEIN 1"/>
    <property type="match status" value="1"/>
</dbReference>
<reference evidence="6" key="2">
    <citation type="submission" date="2025-08" db="UniProtKB">
        <authorList>
            <consortium name="Ensembl"/>
        </authorList>
    </citation>
    <scope>IDENTIFICATION</scope>
</reference>
<feature type="region of interest" description="Disordered" evidence="3">
    <location>
        <begin position="416"/>
        <end position="498"/>
    </location>
</feature>
<keyword evidence="7" id="KW-1185">Reference proteome</keyword>
<dbReference type="InterPro" id="IPR014768">
    <property type="entry name" value="GBD/FH3_dom"/>
</dbReference>
<proteinExistence type="inferred from homology"/>
<protein>
    <recommendedName>
        <fullName evidence="8">Formin-like 1a</fullName>
    </recommendedName>
</protein>
<dbReference type="SMART" id="SM00498">
    <property type="entry name" value="FH2"/>
    <property type="match status" value="1"/>
</dbReference>